<gene>
    <name evidence="2" type="ORF">QR680_018853</name>
</gene>
<dbReference type="Proteomes" id="UP001175271">
    <property type="component" value="Unassembled WGS sequence"/>
</dbReference>
<feature type="compositionally biased region" description="Basic and acidic residues" evidence="1">
    <location>
        <begin position="1"/>
        <end position="12"/>
    </location>
</feature>
<feature type="compositionally biased region" description="Polar residues" evidence="1">
    <location>
        <begin position="50"/>
        <end position="67"/>
    </location>
</feature>
<proteinExistence type="predicted"/>
<evidence type="ECO:0000313" key="3">
    <source>
        <dbReference type="Proteomes" id="UP001175271"/>
    </source>
</evidence>
<comment type="caution">
    <text evidence="2">The sequence shown here is derived from an EMBL/GenBank/DDBJ whole genome shotgun (WGS) entry which is preliminary data.</text>
</comment>
<feature type="region of interest" description="Disordered" evidence="1">
    <location>
        <begin position="1"/>
        <end position="145"/>
    </location>
</feature>
<feature type="compositionally biased region" description="Basic residues" evidence="1">
    <location>
        <begin position="70"/>
        <end position="86"/>
    </location>
</feature>
<dbReference type="AlphaFoldDB" id="A0AA39LRD6"/>
<dbReference type="EMBL" id="JAUCMV010000004">
    <property type="protein sequence ID" value="KAK0406862.1"/>
    <property type="molecule type" value="Genomic_DNA"/>
</dbReference>
<feature type="compositionally biased region" description="Basic residues" evidence="1">
    <location>
        <begin position="35"/>
        <end position="47"/>
    </location>
</feature>
<evidence type="ECO:0000256" key="1">
    <source>
        <dbReference type="SAM" id="MobiDB-lite"/>
    </source>
</evidence>
<organism evidence="2 3">
    <name type="scientific">Steinernema hermaphroditum</name>
    <dbReference type="NCBI Taxonomy" id="289476"/>
    <lineage>
        <taxon>Eukaryota</taxon>
        <taxon>Metazoa</taxon>
        <taxon>Ecdysozoa</taxon>
        <taxon>Nematoda</taxon>
        <taxon>Chromadorea</taxon>
        <taxon>Rhabditida</taxon>
        <taxon>Tylenchina</taxon>
        <taxon>Panagrolaimomorpha</taxon>
        <taxon>Strongyloidoidea</taxon>
        <taxon>Steinernematidae</taxon>
        <taxon>Steinernema</taxon>
    </lineage>
</organism>
<evidence type="ECO:0000313" key="2">
    <source>
        <dbReference type="EMBL" id="KAK0406862.1"/>
    </source>
</evidence>
<reference evidence="2" key="1">
    <citation type="submission" date="2023-06" db="EMBL/GenBank/DDBJ databases">
        <title>Genomic analysis of the entomopathogenic nematode Steinernema hermaphroditum.</title>
        <authorList>
            <person name="Schwarz E.M."/>
            <person name="Heppert J.K."/>
            <person name="Baniya A."/>
            <person name="Schwartz H.T."/>
            <person name="Tan C.-H."/>
            <person name="Antoshechkin I."/>
            <person name="Sternberg P.W."/>
            <person name="Goodrich-Blair H."/>
            <person name="Dillman A.R."/>
        </authorList>
    </citation>
    <scope>NUCLEOTIDE SEQUENCE</scope>
    <source>
        <strain evidence="2">PS9179</strain>
        <tissue evidence="2">Whole animal</tissue>
    </source>
</reference>
<name>A0AA39LRD6_9BILA</name>
<keyword evidence="3" id="KW-1185">Reference proteome</keyword>
<sequence length="399" mass="44357">MTADVSREEAKRAKLKSKSRKVAGAPTSSGSKISCCKKKNKKKKRKPLQCSPSRTAFSAHRQTSSATQSKKLKQRLRSKSSKRARRSTPSAKSKTRVKKAPSAARTPAIKMMKKPQQTVQSLQSLPVTSKLFKRKDRPLTPRKGKFSKMPRVTAFNRNTKNADPSYPSESLHVFSVMHGGRMITRWKYKETKPRDGAPQPLAKSKGALLLAKRRMGAHQITRNQNSHSTMSESVSQISARCPLQAKMNIQGDESSYSKEKNASNLFLGPKVSKGLENDRMSLPSINSFSSFQSKVLEKEETKKCNVPSPGKLSTETSVEMPSPRNKGDIQRKDLDEALDACEDSVHRVEATLKGLKTLAGHQLIPGVSDFENKIDSMFVDMDRVLDWIAVLSESADRSQ</sequence>
<feature type="compositionally biased region" description="Basic residues" evidence="1">
    <location>
        <begin position="131"/>
        <end position="145"/>
    </location>
</feature>
<feature type="region of interest" description="Disordered" evidence="1">
    <location>
        <begin position="299"/>
        <end position="330"/>
    </location>
</feature>
<accession>A0AA39LRD6</accession>
<protein>
    <submittedName>
        <fullName evidence="2">Uncharacterized protein</fullName>
    </submittedName>
</protein>
<feature type="compositionally biased region" description="Polar residues" evidence="1">
    <location>
        <begin position="115"/>
        <end position="127"/>
    </location>
</feature>